<dbReference type="Proteomes" id="UP000580250">
    <property type="component" value="Unassembled WGS sequence"/>
</dbReference>
<dbReference type="PANTHER" id="PTHR21645">
    <property type="entry name" value="GLYCOSYLTRANSFERASE FAMILY 92 PROTEIN"/>
    <property type="match status" value="1"/>
</dbReference>
<dbReference type="InterPro" id="IPR052012">
    <property type="entry name" value="GTase_92"/>
</dbReference>
<protein>
    <recommendedName>
        <fullName evidence="8">Glycosyltransferase family 92 protein</fullName>
        <ecNumber evidence="8">2.4.1.-</ecNumber>
    </recommendedName>
</protein>
<evidence type="ECO:0000313" key="9">
    <source>
        <dbReference type="EMBL" id="CAD2137211.1"/>
    </source>
</evidence>
<dbReference type="OrthoDB" id="2526284at2759"/>
<proteinExistence type="inferred from homology"/>
<evidence type="ECO:0000256" key="1">
    <source>
        <dbReference type="ARBA" id="ARBA00004167"/>
    </source>
</evidence>
<dbReference type="InterPro" id="IPR008166">
    <property type="entry name" value="Glyco_transf_92"/>
</dbReference>
<evidence type="ECO:0000256" key="4">
    <source>
        <dbReference type="ARBA" id="ARBA00022679"/>
    </source>
</evidence>
<keyword evidence="3 8" id="KW-0328">Glycosyltransferase</keyword>
<comment type="caution">
    <text evidence="9">The sequence shown here is derived from an EMBL/GenBank/DDBJ whole genome shotgun (WGS) entry which is preliminary data.</text>
</comment>
<dbReference type="EMBL" id="CAJEWN010000019">
    <property type="protein sequence ID" value="CAD2137211.1"/>
    <property type="molecule type" value="Genomic_DNA"/>
</dbReference>
<evidence type="ECO:0000256" key="8">
    <source>
        <dbReference type="RuleBase" id="RU366017"/>
    </source>
</evidence>
<evidence type="ECO:0000313" key="10">
    <source>
        <dbReference type="Proteomes" id="UP000580250"/>
    </source>
</evidence>
<accession>A0A6V7TXV3</accession>
<dbReference type="GO" id="GO:0016020">
    <property type="term" value="C:membrane"/>
    <property type="evidence" value="ECO:0007669"/>
    <property type="project" value="UniProtKB-SubCell"/>
</dbReference>
<sequence>MSKNIGRRPIVLGAFHRLKEEQNVEGDYAVIQFLGDGRQTHTLFCISENNNGEKLITRAHIERIHKGKRAANDLCSWSGHLAECKIGSAEVNSIRLTTNGNLLSTTDLTNLKERSISIRLEEPLYLNGGRKYPLVVCIAPMYTYTDWQIMLMGIESWIALGAQKIIFPIQSASADTVLILKEYERIGIVHLRKWPKCNFKKFLIQKNKEIKGPLLSDVNPNGLVLSRGIEESHVNCLHFVKPFAEMVVFTDIDDMLMPLDPMRIHSGVNIEILRSLFREHPNAGSLLFEHRDFVPPETAPGELYQSLADFNFSFLHQTRWKTKCKIWRMKTRVVVNASRVDSVNMHETGIHRFGYSQVRVPCRRAHFYHLRHSFKNIALNEWPIKLDLLQYKLEQQWQLRLNFNFTKIATETKLTRSSVESFADFDNCMIAINEEHWSLRVSRCLTPHVCYSRMARNMSCVAAIADYKFAYSGNGDYVSALNGEAELGPSELNCEAPLPKFSYGNHYYLP</sequence>
<dbReference type="Pfam" id="PF01697">
    <property type="entry name" value="Glyco_transf_92"/>
    <property type="match status" value="1"/>
</dbReference>
<name>A0A6V7TXV3_MELEN</name>
<evidence type="ECO:0000256" key="3">
    <source>
        <dbReference type="ARBA" id="ARBA00022676"/>
    </source>
</evidence>
<comment type="subcellular location">
    <subcellularLocation>
        <location evidence="1">Membrane</location>
        <topology evidence="1">Single-pass membrane protein</topology>
    </subcellularLocation>
</comment>
<evidence type="ECO:0000256" key="7">
    <source>
        <dbReference type="ARBA" id="ARBA00023136"/>
    </source>
</evidence>
<dbReference type="PANTHER" id="PTHR21645:SF22">
    <property type="entry name" value="GLYCOSYLTRANSFERASE FAMILY 92 PROTEIN"/>
    <property type="match status" value="1"/>
</dbReference>
<evidence type="ECO:0000256" key="6">
    <source>
        <dbReference type="ARBA" id="ARBA00022989"/>
    </source>
</evidence>
<comment type="similarity">
    <text evidence="2 8">Belongs to the glycosyltransferase 92 family.</text>
</comment>
<keyword evidence="5" id="KW-0812">Transmembrane</keyword>
<gene>
    <name evidence="9" type="ORF">MENT_LOCUS5356</name>
</gene>
<reference evidence="9 10" key="1">
    <citation type="submission" date="2020-08" db="EMBL/GenBank/DDBJ databases">
        <authorList>
            <person name="Koutsovoulos G."/>
            <person name="Danchin GJ E."/>
        </authorList>
    </citation>
    <scope>NUCLEOTIDE SEQUENCE [LARGE SCALE GENOMIC DNA]</scope>
</reference>
<keyword evidence="6" id="KW-1133">Transmembrane helix</keyword>
<organism evidence="9 10">
    <name type="scientific">Meloidogyne enterolobii</name>
    <name type="common">Root-knot nematode worm</name>
    <name type="synonym">Meloidogyne mayaguensis</name>
    <dbReference type="NCBI Taxonomy" id="390850"/>
    <lineage>
        <taxon>Eukaryota</taxon>
        <taxon>Metazoa</taxon>
        <taxon>Ecdysozoa</taxon>
        <taxon>Nematoda</taxon>
        <taxon>Chromadorea</taxon>
        <taxon>Rhabditida</taxon>
        <taxon>Tylenchina</taxon>
        <taxon>Tylenchomorpha</taxon>
        <taxon>Tylenchoidea</taxon>
        <taxon>Meloidogynidae</taxon>
        <taxon>Meloidogyninae</taxon>
        <taxon>Meloidogyne</taxon>
    </lineage>
</organism>
<dbReference type="EC" id="2.4.1.-" evidence="8"/>
<keyword evidence="7" id="KW-0472">Membrane</keyword>
<evidence type="ECO:0000256" key="2">
    <source>
        <dbReference type="ARBA" id="ARBA00007647"/>
    </source>
</evidence>
<keyword evidence="4 8" id="KW-0808">Transferase</keyword>
<evidence type="ECO:0000256" key="5">
    <source>
        <dbReference type="ARBA" id="ARBA00022692"/>
    </source>
</evidence>
<dbReference type="AlphaFoldDB" id="A0A6V7TXV3"/>
<dbReference type="GO" id="GO:0016757">
    <property type="term" value="F:glycosyltransferase activity"/>
    <property type="evidence" value="ECO:0007669"/>
    <property type="project" value="UniProtKB-UniRule"/>
</dbReference>